<dbReference type="AlphaFoldDB" id="A0AAJ5W9I4"/>
<name>A0AAJ5W9I4_9SPHI</name>
<evidence type="ECO:0000256" key="1">
    <source>
        <dbReference type="ARBA" id="ARBA00034923"/>
    </source>
</evidence>
<dbReference type="Gene3D" id="3.40.50.300">
    <property type="entry name" value="P-loop containing nucleotide triphosphate hydrolases"/>
    <property type="match status" value="1"/>
</dbReference>
<dbReference type="Proteomes" id="UP001214530">
    <property type="component" value="Chromosome"/>
</dbReference>
<dbReference type="InterPro" id="IPR027417">
    <property type="entry name" value="P-loop_NTPase"/>
</dbReference>
<accession>A0AAJ5W9I4</accession>
<protein>
    <recommendedName>
        <fullName evidence="1">DNA 3'-5' helicase II</fullName>
    </recommendedName>
</protein>
<evidence type="ECO:0000313" key="3">
    <source>
        <dbReference type="Proteomes" id="UP001214530"/>
    </source>
</evidence>
<dbReference type="PANTHER" id="PTHR11070">
    <property type="entry name" value="UVRD / RECB / PCRA DNA HELICASE FAMILY MEMBER"/>
    <property type="match status" value="1"/>
</dbReference>
<dbReference type="GO" id="GO:0003677">
    <property type="term" value="F:DNA binding"/>
    <property type="evidence" value="ECO:0007669"/>
    <property type="project" value="InterPro"/>
</dbReference>
<dbReference type="GO" id="GO:0005524">
    <property type="term" value="F:ATP binding"/>
    <property type="evidence" value="ECO:0007669"/>
    <property type="project" value="InterPro"/>
</dbReference>
<dbReference type="SUPFAM" id="SSF52540">
    <property type="entry name" value="P-loop containing nucleoside triphosphate hydrolases"/>
    <property type="match status" value="1"/>
</dbReference>
<reference evidence="2" key="1">
    <citation type="submission" date="2023-03" db="EMBL/GenBank/DDBJ databases">
        <title>Andean soil-derived lignocellulolytic bacterial consortium as a source of novel taxa and putative plastic-active enzymes.</title>
        <authorList>
            <person name="Diaz-Garcia L."/>
            <person name="Chuvochina M."/>
            <person name="Feuerriegel G."/>
            <person name="Bunk B."/>
            <person name="Sproer C."/>
            <person name="Streit W.R."/>
            <person name="Rodriguez L.M."/>
            <person name="Overmann J."/>
            <person name="Jimenez D.J."/>
        </authorList>
    </citation>
    <scope>NUCLEOTIDE SEQUENCE</scope>
    <source>
        <strain evidence="2">MAG 3858</strain>
    </source>
</reference>
<proteinExistence type="predicted"/>
<dbReference type="GO" id="GO:0005829">
    <property type="term" value="C:cytosol"/>
    <property type="evidence" value="ECO:0007669"/>
    <property type="project" value="TreeGrafter"/>
</dbReference>
<dbReference type="GO" id="GO:0000725">
    <property type="term" value="P:recombinational repair"/>
    <property type="evidence" value="ECO:0007669"/>
    <property type="project" value="TreeGrafter"/>
</dbReference>
<gene>
    <name evidence="2" type="ORF">P0Y49_04855</name>
</gene>
<sequence length="384" mass="43792">MPSHNNKLIISVAGSGKTTFLINEAMKAKSGQILITTYTEANEQEIKNKFMQLYKCIPAHVTIQTWFSLLIKHGVKPFQGQIFPEKINGMILVNEQSGINYTTKAGIKVPFSEETDFKNHYMTTGNKLFSDKLSKFVIRANEKSDGNVINRLANIYTEIYIDEVQDLAGNDLEFIKLLLKSIARILMVGDPRQVTYLTHNERKNSQYKEGNIKNFILEKCKSRCEIDEETLTFSHRNNLPICEFSSRLYPEFSLSRPCSCISCRSVSIDHFGVFLINTKDLDNYNAKFNPTVLRYQLAGDGEWNYGACKGLGFDRVLIYPTEPIIKYLRDGLLEKSVGDKNKKAFDIAKLYVAMTRARFSVAFVCDNTTGDFIPGISKWYYLTN</sequence>
<dbReference type="Pfam" id="PF13245">
    <property type="entry name" value="AAA_19"/>
    <property type="match status" value="1"/>
</dbReference>
<organism evidence="2 3">
    <name type="scientific">Candidatus Pedobacter colombiensis</name>
    <dbReference type="NCBI Taxonomy" id="3121371"/>
    <lineage>
        <taxon>Bacteria</taxon>
        <taxon>Pseudomonadati</taxon>
        <taxon>Bacteroidota</taxon>
        <taxon>Sphingobacteriia</taxon>
        <taxon>Sphingobacteriales</taxon>
        <taxon>Sphingobacteriaceae</taxon>
        <taxon>Pedobacter</taxon>
    </lineage>
</organism>
<dbReference type="InterPro" id="IPR000212">
    <property type="entry name" value="DNA_helicase_UvrD/REP"/>
</dbReference>
<dbReference type="GO" id="GO:0043138">
    <property type="term" value="F:3'-5' DNA helicase activity"/>
    <property type="evidence" value="ECO:0007669"/>
    <property type="project" value="TreeGrafter"/>
</dbReference>
<dbReference type="PANTHER" id="PTHR11070:SF2">
    <property type="entry name" value="ATP-DEPENDENT DNA HELICASE SRS2"/>
    <property type="match status" value="1"/>
</dbReference>
<dbReference type="EMBL" id="CP119313">
    <property type="protein sequence ID" value="WEK20466.1"/>
    <property type="molecule type" value="Genomic_DNA"/>
</dbReference>
<evidence type="ECO:0000313" key="2">
    <source>
        <dbReference type="EMBL" id="WEK20466.1"/>
    </source>
</evidence>